<protein>
    <submittedName>
        <fullName evidence="2">Uncharacterized protein</fullName>
    </submittedName>
</protein>
<dbReference type="Proteomes" id="UP001292094">
    <property type="component" value="Unassembled WGS sequence"/>
</dbReference>
<dbReference type="PANTHER" id="PTHR33964">
    <property type="entry name" value="RE45066P-RELATED"/>
    <property type="match status" value="1"/>
</dbReference>
<dbReference type="PANTHER" id="PTHR33964:SF2">
    <property type="entry name" value="IP09356P"/>
    <property type="match status" value="1"/>
</dbReference>
<sequence>CWSVTGGTQCPNKTELDWCLAKISPEMPRSGLPYDRHQLKSMCRAFKGGMACVDGYTRKCMSEVERASLETHLKGARSTLAFLCDDPVFQKEYLSHAACIRKVREDWERCHHHFKYMVGEEHAKRDITHHQLDHNICCIRQGFLKCVYWTSNLKCGKLEAVFLQRMTATLSYSDVHQQKCHNVTLTTCSGAVRTSTPPSLYRSGLVVVAVAVAVLTLSLVEHYYIVT</sequence>
<keyword evidence="1" id="KW-1133">Transmembrane helix</keyword>
<keyword evidence="3" id="KW-1185">Reference proteome</keyword>
<feature type="non-terminal residue" evidence="2">
    <location>
        <position position="227"/>
    </location>
</feature>
<evidence type="ECO:0000256" key="1">
    <source>
        <dbReference type="SAM" id="Phobius"/>
    </source>
</evidence>
<dbReference type="AlphaFoldDB" id="A0AAE1NRW9"/>
<feature type="transmembrane region" description="Helical" evidence="1">
    <location>
        <begin position="203"/>
        <end position="225"/>
    </location>
</feature>
<reference evidence="2" key="1">
    <citation type="submission" date="2023-11" db="EMBL/GenBank/DDBJ databases">
        <title>Genome assemblies of two species of porcelain crab, Petrolisthes cinctipes and Petrolisthes manimaculis (Anomura: Porcellanidae).</title>
        <authorList>
            <person name="Angst P."/>
        </authorList>
    </citation>
    <scope>NUCLEOTIDE SEQUENCE</scope>
    <source>
        <strain evidence="2">PB745_02</strain>
        <tissue evidence="2">Gill</tissue>
    </source>
</reference>
<dbReference type="EMBL" id="JAWZYT010004315">
    <property type="protein sequence ID" value="KAK4294329.1"/>
    <property type="molecule type" value="Genomic_DNA"/>
</dbReference>
<accession>A0AAE1NRW9</accession>
<keyword evidence="1" id="KW-0472">Membrane</keyword>
<organism evidence="2 3">
    <name type="scientific">Petrolisthes manimaculis</name>
    <dbReference type="NCBI Taxonomy" id="1843537"/>
    <lineage>
        <taxon>Eukaryota</taxon>
        <taxon>Metazoa</taxon>
        <taxon>Ecdysozoa</taxon>
        <taxon>Arthropoda</taxon>
        <taxon>Crustacea</taxon>
        <taxon>Multicrustacea</taxon>
        <taxon>Malacostraca</taxon>
        <taxon>Eumalacostraca</taxon>
        <taxon>Eucarida</taxon>
        <taxon>Decapoda</taxon>
        <taxon>Pleocyemata</taxon>
        <taxon>Anomura</taxon>
        <taxon>Galatheoidea</taxon>
        <taxon>Porcellanidae</taxon>
        <taxon>Petrolisthes</taxon>
    </lineage>
</organism>
<evidence type="ECO:0000313" key="2">
    <source>
        <dbReference type="EMBL" id="KAK4294329.1"/>
    </source>
</evidence>
<evidence type="ECO:0000313" key="3">
    <source>
        <dbReference type="Proteomes" id="UP001292094"/>
    </source>
</evidence>
<name>A0AAE1NRW9_9EUCA</name>
<comment type="caution">
    <text evidence="2">The sequence shown here is derived from an EMBL/GenBank/DDBJ whole genome shotgun (WGS) entry which is preliminary data.</text>
</comment>
<proteinExistence type="predicted"/>
<keyword evidence="1" id="KW-0812">Transmembrane</keyword>
<gene>
    <name evidence="2" type="ORF">Pmani_033044</name>
</gene>